<dbReference type="GeneID" id="63786371"/>
<evidence type="ECO:0000313" key="1">
    <source>
        <dbReference type="EMBL" id="ORY78978.1"/>
    </source>
</evidence>
<gene>
    <name evidence="1" type="ORF">BCR37DRAFT_381857</name>
</gene>
<organism evidence="1 2">
    <name type="scientific">Protomyces lactucae-debilis</name>
    <dbReference type="NCBI Taxonomy" id="2754530"/>
    <lineage>
        <taxon>Eukaryota</taxon>
        <taxon>Fungi</taxon>
        <taxon>Dikarya</taxon>
        <taxon>Ascomycota</taxon>
        <taxon>Taphrinomycotina</taxon>
        <taxon>Taphrinomycetes</taxon>
        <taxon>Taphrinales</taxon>
        <taxon>Protomycetaceae</taxon>
        <taxon>Protomyces</taxon>
    </lineage>
</organism>
<keyword evidence="2" id="KW-1185">Reference proteome</keyword>
<dbReference type="EMBL" id="MCFI01000016">
    <property type="protein sequence ID" value="ORY78978.1"/>
    <property type="molecule type" value="Genomic_DNA"/>
</dbReference>
<dbReference type="AlphaFoldDB" id="A0A1Y2F4Y3"/>
<protein>
    <submittedName>
        <fullName evidence="1">Uncharacterized protein</fullName>
    </submittedName>
</protein>
<dbReference type="Proteomes" id="UP000193685">
    <property type="component" value="Unassembled WGS sequence"/>
</dbReference>
<accession>A0A1Y2F4Y3</accession>
<sequence length="89" mass="9948">MPSAATEPSLRTDCEVCLSLLRILTTCRSATQVVNLYRRGAIILFLVKLRAVVQQSIVTEFSSDTSDKHWCYNKVHNSRSRDSSSSKGN</sequence>
<comment type="caution">
    <text evidence="1">The sequence shown here is derived from an EMBL/GenBank/DDBJ whole genome shotgun (WGS) entry which is preliminary data.</text>
</comment>
<reference evidence="1 2" key="1">
    <citation type="submission" date="2016-07" db="EMBL/GenBank/DDBJ databases">
        <title>Pervasive Adenine N6-methylation of Active Genes in Fungi.</title>
        <authorList>
            <consortium name="DOE Joint Genome Institute"/>
            <person name="Mondo S.J."/>
            <person name="Dannebaum R.O."/>
            <person name="Kuo R.C."/>
            <person name="Labutti K."/>
            <person name="Haridas S."/>
            <person name="Kuo A."/>
            <person name="Salamov A."/>
            <person name="Ahrendt S.R."/>
            <person name="Lipzen A."/>
            <person name="Sullivan W."/>
            <person name="Andreopoulos W.B."/>
            <person name="Clum A."/>
            <person name="Lindquist E."/>
            <person name="Daum C."/>
            <person name="Ramamoorthy G.K."/>
            <person name="Gryganskyi A."/>
            <person name="Culley D."/>
            <person name="Magnuson J.K."/>
            <person name="James T.Y."/>
            <person name="O'Malley M.A."/>
            <person name="Stajich J.E."/>
            <person name="Spatafora J.W."/>
            <person name="Visel A."/>
            <person name="Grigoriev I.V."/>
        </authorList>
    </citation>
    <scope>NUCLEOTIDE SEQUENCE [LARGE SCALE GENOMIC DNA]</scope>
    <source>
        <strain evidence="1 2">12-1054</strain>
    </source>
</reference>
<proteinExistence type="predicted"/>
<dbReference type="RefSeq" id="XP_040723610.1">
    <property type="nucleotide sequence ID" value="XM_040869772.1"/>
</dbReference>
<name>A0A1Y2F4Y3_PROLT</name>
<evidence type="ECO:0000313" key="2">
    <source>
        <dbReference type="Proteomes" id="UP000193685"/>
    </source>
</evidence>